<evidence type="ECO:0000256" key="5">
    <source>
        <dbReference type="ARBA" id="ARBA00022840"/>
    </source>
</evidence>
<evidence type="ECO:0000256" key="8">
    <source>
        <dbReference type="ARBA" id="ARBA00049929"/>
    </source>
</evidence>
<dbReference type="PANTHER" id="PTHR43766">
    <property type="entry name" value="TRYPTOPHAN--TRNA LIGASE, MITOCHONDRIAL"/>
    <property type="match status" value="1"/>
</dbReference>
<evidence type="ECO:0000313" key="12">
    <source>
        <dbReference type="Proteomes" id="UP000231464"/>
    </source>
</evidence>
<dbReference type="PANTHER" id="PTHR43766:SF1">
    <property type="entry name" value="TRYPTOPHAN--TRNA LIGASE, MITOCHONDRIAL"/>
    <property type="match status" value="1"/>
</dbReference>
<proteinExistence type="inferred from homology"/>
<keyword evidence="5 10" id="KW-0067">ATP-binding</keyword>
<dbReference type="CDD" id="cd00806">
    <property type="entry name" value="TrpRS_core"/>
    <property type="match status" value="1"/>
</dbReference>
<keyword evidence="7 10" id="KW-0030">Aminoacyl-tRNA synthetase</keyword>
<reference evidence="12" key="1">
    <citation type="submission" date="2017-09" db="EMBL/GenBank/DDBJ databases">
        <title>Depth-based differentiation of microbial function through sediment-hosted aquifers and enrichment of novel symbionts in the deep terrestrial subsurface.</title>
        <authorList>
            <person name="Probst A.J."/>
            <person name="Ladd B."/>
            <person name="Jarett J.K."/>
            <person name="Geller-Mcgrath D.E."/>
            <person name="Sieber C.M.K."/>
            <person name="Emerson J.B."/>
            <person name="Anantharaman K."/>
            <person name="Thomas B.C."/>
            <person name="Malmstrom R."/>
            <person name="Stieglmeier M."/>
            <person name="Klingl A."/>
            <person name="Woyke T."/>
            <person name="Ryan C.M."/>
            <person name="Banfield J.F."/>
        </authorList>
    </citation>
    <scope>NUCLEOTIDE SEQUENCE [LARGE SCALE GENOMIC DNA]</scope>
</reference>
<dbReference type="Gene3D" id="1.10.240.10">
    <property type="entry name" value="Tyrosyl-Transfer RNA Synthetase"/>
    <property type="match status" value="1"/>
</dbReference>
<feature type="non-terminal residue" evidence="11">
    <location>
        <position position="1"/>
    </location>
</feature>
<dbReference type="InterPro" id="IPR002305">
    <property type="entry name" value="aa-tRNA-synth_Ic"/>
</dbReference>
<dbReference type="Gene3D" id="3.40.50.620">
    <property type="entry name" value="HUPs"/>
    <property type="match status" value="1"/>
</dbReference>
<dbReference type="GO" id="GO:0005524">
    <property type="term" value="F:ATP binding"/>
    <property type="evidence" value="ECO:0007669"/>
    <property type="project" value="UniProtKB-KW"/>
</dbReference>
<comment type="caution">
    <text evidence="11">The sequence shown here is derived from an EMBL/GenBank/DDBJ whole genome shotgun (WGS) entry which is preliminary data.</text>
</comment>
<comment type="similarity">
    <text evidence="1 10">Belongs to the class-I aminoacyl-tRNA synthetase family.</text>
</comment>
<evidence type="ECO:0000256" key="4">
    <source>
        <dbReference type="ARBA" id="ARBA00022741"/>
    </source>
</evidence>
<dbReference type="EC" id="6.1.1.2" evidence="2 9"/>
<protein>
    <recommendedName>
        <fullName evidence="2 9">Tryptophan--tRNA ligase</fullName>
        <ecNumber evidence="2 9">6.1.1.2</ecNumber>
    </recommendedName>
</protein>
<dbReference type="InterPro" id="IPR050203">
    <property type="entry name" value="Trp-tRNA_synthetase"/>
</dbReference>
<evidence type="ECO:0000313" key="11">
    <source>
        <dbReference type="EMBL" id="PIT90000.1"/>
    </source>
</evidence>
<dbReference type="EMBL" id="PFBP01000013">
    <property type="protein sequence ID" value="PIT90000.1"/>
    <property type="molecule type" value="Genomic_DNA"/>
</dbReference>
<gene>
    <name evidence="11" type="primary">trpS</name>
    <name evidence="11" type="ORF">COU23_00815</name>
</gene>
<dbReference type="SUPFAM" id="SSF52374">
    <property type="entry name" value="Nucleotidylyl transferase"/>
    <property type="match status" value="1"/>
</dbReference>
<dbReference type="GO" id="GO:0004830">
    <property type="term" value="F:tryptophan-tRNA ligase activity"/>
    <property type="evidence" value="ECO:0007669"/>
    <property type="project" value="UniProtKB-UniRule"/>
</dbReference>
<dbReference type="Proteomes" id="UP000231464">
    <property type="component" value="Unassembled WGS sequence"/>
</dbReference>
<dbReference type="AlphaFoldDB" id="A0A2M6WB21"/>
<comment type="catalytic activity">
    <reaction evidence="8">
        <text>tRNA(Trp) + L-tryptophan + ATP = L-tryptophyl-tRNA(Trp) + AMP + diphosphate + H(+)</text>
        <dbReference type="Rhea" id="RHEA:24080"/>
        <dbReference type="Rhea" id="RHEA-COMP:9671"/>
        <dbReference type="Rhea" id="RHEA-COMP:9705"/>
        <dbReference type="ChEBI" id="CHEBI:15378"/>
        <dbReference type="ChEBI" id="CHEBI:30616"/>
        <dbReference type="ChEBI" id="CHEBI:33019"/>
        <dbReference type="ChEBI" id="CHEBI:57912"/>
        <dbReference type="ChEBI" id="CHEBI:78442"/>
        <dbReference type="ChEBI" id="CHEBI:78535"/>
        <dbReference type="ChEBI" id="CHEBI:456215"/>
        <dbReference type="EC" id="6.1.1.2"/>
    </reaction>
</comment>
<dbReference type="PRINTS" id="PR01039">
    <property type="entry name" value="TRNASYNTHTRP"/>
</dbReference>
<dbReference type="InterPro" id="IPR002306">
    <property type="entry name" value="Trp-tRNA-ligase"/>
</dbReference>
<evidence type="ECO:0000256" key="7">
    <source>
        <dbReference type="ARBA" id="ARBA00023146"/>
    </source>
</evidence>
<keyword evidence="4 10" id="KW-0547">Nucleotide-binding</keyword>
<dbReference type="Pfam" id="PF00579">
    <property type="entry name" value="tRNA-synt_1b"/>
    <property type="match status" value="1"/>
</dbReference>
<dbReference type="NCBIfam" id="TIGR00233">
    <property type="entry name" value="trpS"/>
    <property type="match status" value="1"/>
</dbReference>
<keyword evidence="3 10" id="KW-0436">Ligase</keyword>
<dbReference type="GO" id="GO:0005737">
    <property type="term" value="C:cytoplasm"/>
    <property type="evidence" value="ECO:0007669"/>
    <property type="project" value="UniProtKB-UniRule"/>
</dbReference>
<accession>A0A2M6WB21</accession>
<keyword evidence="6 10" id="KW-0648">Protein biosynthesis</keyword>
<dbReference type="FunFam" id="1.10.240.10:FF:000005">
    <property type="entry name" value="Tryptophan--tRNA ligase"/>
    <property type="match status" value="1"/>
</dbReference>
<evidence type="ECO:0000256" key="1">
    <source>
        <dbReference type="ARBA" id="ARBA00005594"/>
    </source>
</evidence>
<dbReference type="InterPro" id="IPR014729">
    <property type="entry name" value="Rossmann-like_a/b/a_fold"/>
</dbReference>
<organism evidence="11 12">
    <name type="scientific">Candidatus Kuenenbacteria bacterium CG10_big_fil_rev_8_21_14_0_10_36_11</name>
    <dbReference type="NCBI Taxonomy" id="1974618"/>
    <lineage>
        <taxon>Bacteria</taxon>
        <taxon>Candidatus Kueneniibacteriota</taxon>
    </lineage>
</organism>
<evidence type="ECO:0000256" key="6">
    <source>
        <dbReference type="ARBA" id="ARBA00022917"/>
    </source>
</evidence>
<sequence length="308" mass="34481">YLGALKQWVALQNDYNSIFCVVDYHSLTENFDPKIKREQILNTAIDFLSCGIDPKKSVVFVQSDVSAQTELAWILNCLTPIGELERMTQYKDKSARQKENVNAGLFTYPVLMAADILLYKTEAVPVGDDQVQHIELARSIAKKFNAKFGEFFKEPKEILTTAKRIMSLTSPDKKMSKSLGEKNYIALSDTPEIIKKKIQSATTDFGSATNNKISGGRNLLNLLKEFSSDKNIIAKFETDYKNGSLKYSELKPVLAEAIIAALKPILERRTELLKDKKYVTEILAAGAIKAHAIADKNLLEIKKLIGIL</sequence>
<evidence type="ECO:0000256" key="9">
    <source>
        <dbReference type="NCBIfam" id="TIGR00233"/>
    </source>
</evidence>
<evidence type="ECO:0000256" key="3">
    <source>
        <dbReference type="ARBA" id="ARBA00022598"/>
    </source>
</evidence>
<evidence type="ECO:0000256" key="2">
    <source>
        <dbReference type="ARBA" id="ARBA00013161"/>
    </source>
</evidence>
<dbReference type="GO" id="GO:0006436">
    <property type="term" value="P:tryptophanyl-tRNA aminoacylation"/>
    <property type="evidence" value="ECO:0007669"/>
    <property type="project" value="UniProtKB-UniRule"/>
</dbReference>
<evidence type="ECO:0000256" key="10">
    <source>
        <dbReference type="RuleBase" id="RU363036"/>
    </source>
</evidence>
<name>A0A2M6WB21_9BACT</name>